<proteinExistence type="predicted"/>
<sequence length="122" mass="13147">MLTDGSLQLQQQATTRSLQSSDVVVDLGWAIVSVVDLGWARTKSGRRPVTKSGHRPVTRSGRRPVTKQVGLDQKKKKKGARREQEAAVVQGESGNEANGAGREKKKKGSARTRSGCRPGGVR</sequence>
<feature type="region of interest" description="Disordered" evidence="1">
    <location>
        <begin position="1"/>
        <end position="20"/>
    </location>
</feature>
<evidence type="ECO:0000313" key="3">
    <source>
        <dbReference type="Proteomes" id="UP001428341"/>
    </source>
</evidence>
<evidence type="ECO:0000313" key="2">
    <source>
        <dbReference type="EMBL" id="KAK9193020.1"/>
    </source>
</evidence>
<reference evidence="2 3" key="1">
    <citation type="submission" date="2024-05" db="EMBL/GenBank/DDBJ databases">
        <title>Haplotype-resolved chromosome-level genome assembly of Huyou (Citrus changshanensis).</title>
        <authorList>
            <person name="Miao C."/>
            <person name="Chen W."/>
            <person name="Wu Y."/>
            <person name="Wang L."/>
            <person name="Zhao S."/>
            <person name="Grierson D."/>
            <person name="Xu C."/>
            <person name="Chen K."/>
        </authorList>
    </citation>
    <scope>NUCLEOTIDE SEQUENCE [LARGE SCALE GENOMIC DNA]</scope>
    <source>
        <strain evidence="2">01-14</strain>
        <tissue evidence="2">Leaf</tissue>
    </source>
</reference>
<feature type="compositionally biased region" description="Basic residues" evidence="1">
    <location>
        <begin position="43"/>
        <end position="65"/>
    </location>
</feature>
<protein>
    <submittedName>
        <fullName evidence="2">Uncharacterized protein</fullName>
    </submittedName>
</protein>
<comment type="caution">
    <text evidence="2">The sequence shown here is derived from an EMBL/GenBank/DDBJ whole genome shotgun (WGS) entry which is preliminary data.</text>
</comment>
<gene>
    <name evidence="2" type="ORF">WN944_003716</name>
</gene>
<name>A0AAP0QH52_9ROSI</name>
<keyword evidence="3" id="KW-1185">Reference proteome</keyword>
<accession>A0AAP0QH52</accession>
<dbReference type="Proteomes" id="UP001428341">
    <property type="component" value="Unassembled WGS sequence"/>
</dbReference>
<dbReference type="AlphaFoldDB" id="A0AAP0QH52"/>
<dbReference type="EMBL" id="JBCGBO010000006">
    <property type="protein sequence ID" value="KAK9193020.1"/>
    <property type="molecule type" value="Genomic_DNA"/>
</dbReference>
<organism evidence="2 3">
    <name type="scientific">Citrus x changshan-huyou</name>
    <dbReference type="NCBI Taxonomy" id="2935761"/>
    <lineage>
        <taxon>Eukaryota</taxon>
        <taxon>Viridiplantae</taxon>
        <taxon>Streptophyta</taxon>
        <taxon>Embryophyta</taxon>
        <taxon>Tracheophyta</taxon>
        <taxon>Spermatophyta</taxon>
        <taxon>Magnoliopsida</taxon>
        <taxon>eudicotyledons</taxon>
        <taxon>Gunneridae</taxon>
        <taxon>Pentapetalae</taxon>
        <taxon>rosids</taxon>
        <taxon>malvids</taxon>
        <taxon>Sapindales</taxon>
        <taxon>Rutaceae</taxon>
        <taxon>Aurantioideae</taxon>
        <taxon>Citrus</taxon>
    </lineage>
</organism>
<evidence type="ECO:0000256" key="1">
    <source>
        <dbReference type="SAM" id="MobiDB-lite"/>
    </source>
</evidence>
<feature type="region of interest" description="Disordered" evidence="1">
    <location>
        <begin position="40"/>
        <end position="122"/>
    </location>
</feature>